<dbReference type="RefSeq" id="WP_345236230.1">
    <property type="nucleotide sequence ID" value="NZ_BAABGZ010000027.1"/>
</dbReference>
<keyword evidence="3" id="KW-1185">Reference proteome</keyword>
<feature type="compositionally biased region" description="Basic and acidic residues" evidence="1">
    <location>
        <begin position="53"/>
        <end position="64"/>
    </location>
</feature>
<evidence type="ECO:0008006" key="4">
    <source>
        <dbReference type="Google" id="ProtNLM"/>
    </source>
</evidence>
<reference evidence="3" key="1">
    <citation type="journal article" date="2019" name="Int. J. Syst. Evol. Microbiol.">
        <title>The Global Catalogue of Microorganisms (GCM) 10K type strain sequencing project: providing services to taxonomists for standard genome sequencing and annotation.</title>
        <authorList>
            <consortium name="The Broad Institute Genomics Platform"/>
            <consortium name="The Broad Institute Genome Sequencing Center for Infectious Disease"/>
            <person name="Wu L."/>
            <person name="Ma J."/>
        </authorList>
    </citation>
    <scope>NUCLEOTIDE SEQUENCE [LARGE SCALE GENOMIC DNA]</scope>
    <source>
        <strain evidence="3">JCM 17923</strain>
    </source>
</reference>
<evidence type="ECO:0000256" key="1">
    <source>
        <dbReference type="SAM" id="MobiDB-lite"/>
    </source>
</evidence>
<comment type="caution">
    <text evidence="2">The sequence shown here is derived from an EMBL/GenBank/DDBJ whole genome shotgun (WGS) entry which is preliminary data.</text>
</comment>
<protein>
    <recommendedName>
        <fullName evidence="4">General stress protein</fullName>
    </recommendedName>
</protein>
<accession>A0ABP8IFY7</accession>
<proteinExistence type="predicted"/>
<dbReference type="EMBL" id="BAABGZ010000027">
    <property type="protein sequence ID" value="GAA4358122.1"/>
    <property type="molecule type" value="Genomic_DNA"/>
</dbReference>
<evidence type="ECO:0000313" key="2">
    <source>
        <dbReference type="EMBL" id="GAA4358122.1"/>
    </source>
</evidence>
<sequence>MSKRELIEPHEGDKRYARRDENGRFKEMDDQHRSLSQDVRKPAKNKTTPGQGDRGDRQTGKAAR</sequence>
<name>A0ABP8IFY7_9BACT</name>
<feature type="compositionally biased region" description="Basic and acidic residues" evidence="1">
    <location>
        <begin position="1"/>
        <end position="41"/>
    </location>
</feature>
<feature type="region of interest" description="Disordered" evidence="1">
    <location>
        <begin position="1"/>
        <end position="64"/>
    </location>
</feature>
<organism evidence="2 3">
    <name type="scientific">Hymenobacter saemangeumensis</name>
    <dbReference type="NCBI Taxonomy" id="1084522"/>
    <lineage>
        <taxon>Bacteria</taxon>
        <taxon>Pseudomonadati</taxon>
        <taxon>Bacteroidota</taxon>
        <taxon>Cytophagia</taxon>
        <taxon>Cytophagales</taxon>
        <taxon>Hymenobacteraceae</taxon>
        <taxon>Hymenobacter</taxon>
    </lineage>
</organism>
<evidence type="ECO:0000313" key="3">
    <source>
        <dbReference type="Proteomes" id="UP001501153"/>
    </source>
</evidence>
<gene>
    <name evidence="2" type="ORF">GCM10023185_23380</name>
</gene>
<dbReference type="Proteomes" id="UP001501153">
    <property type="component" value="Unassembled WGS sequence"/>
</dbReference>